<dbReference type="PROSITE" id="PS50217">
    <property type="entry name" value="BZIP"/>
    <property type="match status" value="1"/>
</dbReference>
<dbReference type="AlphaFoldDB" id="A0A5A8CR27"/>
<dbReference type="Gene3D" id="1.20.5.170">
    <property type="match status" value="1"/>
</dbReference>
<dbReference type="InterPro" id="IPR004827">
    <property type="entry name" value="bZIP"/>
</dbReference>
<name>A0A5A8CR27_CAFRO</name>
<evidence type="ECO:0000313" key="3">
    <source>
        <dbReference type="EMBL" id="KAA0154914.1"/>
    </source>
</evidence>
<feature type="domain" description="BZIP" evidence="2">
    <location>
        <begin position="20"/>
        <end position="73"/>
    </location>
</feature>
<proteinExistence type="predicted"/>
<feature type="compositionally biased region" description="Basic and acidic residues" evidence="1">
    <location>
        <begin position="180"/>
        <end position="194"/>
    </location>
</feature>
<evidence type="ECO:0000259" key="2">
    <source>
        <dbReference type="PROSITE" id="PS50217"/>
    </source>
</evidence>
<feature type="region of interest" description="Disordered" evidence="1">
    <location>
        <begin position="159"/>
        <end position="251"/>
    </location>
</feature>
<dbReference type="GO" id="GO:0003700">
    <property type="term" value="F:DNA-binding transcription factor activity"/>
    <property type="evidence" value="ECO:0007669"/>
    <property type="project" value="InterPro"/>
</dbReference>
<dbReference type="InterPro" id="IPR046347">
    <property type="entry name" value="bZIP_sf"/>
</dbReference>
<dbReference type="SMART" id="SM00338">
    <property type="entry name" value="BRLZ"/>
    <property type="match status" value="1"/>
</dbReference>
<dbReference type="Pfam" id="PF00170">
    <property type="entry name" value="bZIP_1"/>
    <property type="match status" value="1"/>
</dbReference>
<sequence length="413" mass="42391">MPKAPSAKDMVEAGPGDCKDAKKQRRLVRNRLSAQLHRERQRAYINGLQHQVAALSAERDAWRSAFDTVAAKLAAATATDARQALFGLSLPLSAETVAPAPAPPSGQATRNADGSDVMEELLAAAHSQIQPRTSAAAEALRSSVIERVEACMAGRPAAYAPAQHPPRASAAATARRTRASKRDWEATDTDRTAAEEDETDETSGGSPGAASADSDSCSGHYRPMPKRFAASYGGPGEMRTADSKHRPTALPIGSAPAQAAAEPLFPALPELDDSDLAGVVGTGPPPPPAACGPFPFETQSEFTAEAMHGRGFEELLGPLDAEESSSAFGLVPGSTAAGGLGTYSALEACHPPAFERNVSLASRASEAAPGGATAAAAGVAAAGTWGAPAVHPAAHDSPQLMPRQLSADSLFAL</sequence>
<gene>
    <name evidence="3" type="ORF">FNF29_02055</name>
</gene>
<reference evidence="3 4" key="1">
    <citation type="submission" date="2019-07" db="EMBL/GenBank/DDBJ databases">
        <title>Genomes of Cafeteria roenbergensis.</title>
        <authorList>
            <person name="Fischer M.G."/>
            <person name="Hackl T."/>
            <person name="Roman M."/>
        </authorList>
    </citation>
    <scope>NUCLEOTIDE SEQUENCE [LARGE SCALE GENOMIC DNA]</scope>
    <source>
        <strain evidence="3 4">BVI</strain>
    </source>
</reference>
<organism evidence="3 4">
    <name type="scientific">Cafeteria roenbergensis</name>
    <name type="common">Marine flagellate</name>
    <dbReference type="NCBI Taxonomy" id="33653"/>
    <lineage>
        <taxon>Eukaryota</taxon>
        <taxon>Sar</taxon>
        <taxon>Stramenopiles</taxon>
        <taxon>Bigyra</taxon>
        <taxon>Opalozoa</taxon>
        <taxon>Bicosoecida</taxon>
        <taxon>Cafeteriaceae</taxon>
        <taxon>Cafeteria</taxon>
    </lineage>
</organism>
<dbReference type="EMBL" id="VLTN01000009">
    <property type="protein sequence ID" value="KAA0154914.1"/>
    <property type="molecule type" value="Genomic_DNA"/>
</dbReference>
<dbReference type="Proteomes" id="UP000323011">
    <property type="component" value="Unassembled WGS sequence"/>
</dbReference>
<feature type="compositionally biased region" description="Low complexity" evidence="1">
    <location>
        <begin position="202"/>
        <end position="219"/>
    </location>
</feature>
<feature type="region of interest" description="Disordered" evidence="1">
    <location>
        <begin position="1"/>
        <end position="20"/>
    </location>
</feature>
<dbReference type="CDD" id="cd14704">
    <property type="entry name" value="bZIP_HY5-like"/>
    <property type="match status" value="1"/>
</dbReference>
<evidence type="ECO:0000313" key="4">
    <source>
        <dbReference type="Proteomes" id="UP000323011"/>
    </source>
</evidence>
<keyword evidence="4" id="KW-1185">Reference proteome</keyword>
<evidence type="ECO:0000256" key="1">
    <source>
        <dbReference type="SAM" id="MobiDB-lite"/>
    </source>
</evidence>
<comment type="caution">
    <text evidence="3">The sequence shown here is derived from an EMBL/GenBank/DDBJ whole genome shotgun (WGS) entry which is preliminary data.</text>
</comment>
<protein>
    <recommendedName>
        <fullName evidence="2">BZIP domain-containing protein</fullName>
    </recommendedName>
</protein>
<dbReference type="SUPFAM" id="SSF57959">
    <property type="entry name" value="Leucine zipper domain"/>
    <property type="match status" value="1"/>
</dbReference>
<accession>A0A5A8CR27</accession>